<keyword evidence="2" id="KW-1185">Reference proteome</keyword>
<comment type="caution">
    <text evidence="1">The sequence shown here is derived from an EMBL/GenBank/DDBJ whole genome shotgun (WGS) entry which is preliminary data.</text>
</comment>
<protein>
    <submittedName>
        <fullName evidence="1">Tyrosine-protein phosphatase non-receptor type 7</fullName>
    </submittedName>
</protein>
<proteinExistence type="predicted"/>
<dbReference type="EMBL" id="JAHWGI010001401">
    <property type="protein sequence ID" value="KAK3929453.1"/>
    <property type="molecule type" value="Genomic_DNA"/>
</dbReference>
<accession>A0AAE1HXP9</accession>
<dbReference type="AlphaFoldDB" id="A0AAE1HXP9"/>
<reference evidence="1" key="2">
    <citation type="journal article" date="2023" name="BMC Genomics">
        <title>Pest status, molecular evolution, and epigenetic factors derived from the genome assembly of Frankliniella fusca, a thysanopteran phytovirus vector.</title>
        <authorList>
            <person name="Catto M.A."/>
            <person name="Labadie P.E."/>
            <person name="Jacobson A.L."/>
            <person name="Kennedy G.G."/>
            <person name="Srinivasan R."/>
            <person name="Hunt B.G."/>
        </authorList>
    </citation>
    <scope>NUCLEOTIDE SEQUENCE</scope>
    <source>
        <strain evidence="1">PL_HMW_Pooled</strain>
    </source>
</reference>
<organism evidence="1 2">
    <name type="scientific">Frankliniella fusca</name>
    <dbReference type="NCBI Taxonomy" id="407009"/>
    <lineage>
        <taxon>Eukaryota</taxon>
        <taxon>Metazoa</taxon>
        <taxon>Ecdysozoa</taxon>
        <taxon>Arthropoda</taxon>
        <taxon>Hexapoda</taxon>
        <taxon>Insecta</taxon>
        <taxon>Pterygota</taxon>
        <taxon>Neoptera</taxon>
        <taxon>Paraneoptera</taxon>
        <taxon>Thysanoptera</taxon>
        <taxon>Terebrantia</taxon>
        <taxon>Thripoidea</taxon>
        <taxon>Thripidae</taxon>
        <taxon>Frankliniella</taxon>
    </lineage>
</organism>
<evidence type="ECO:0000313" key="2">
    <source>
        <dbReference type="Proteomes" id="UP001219518"/>
    </source>
</evidence>
<reference evidence="1" key="1">
    <citation type="submission" date="2021-07" db="EMBL/GenBank/DDBJ databases">
        <authorList>
            <person name="Catto M.A."/>
            <person name="Jacobson A."/>
            <person name="Kennedy G."/>
            <person name="Labadie P."/>
            <person name="Hunt B.G."/>
            <person name="Srinivasan R."/>
        </authorList>
    </citation>
    <scope>NUCLEOTIDE SEQUENCE</scope>
    <source>
        <strain evidence="1">PL_HMW_Pooled</strain>
        <tissue evidence="1">Head</tissue>
    </source>
</reference>
<evidence type="ECO:0000313" key="1">
    <source>
        <dbReference type="EMBL" id="KAK3929453.1"/>
    </source>
</evidence>
<name>A0AAE1HXP9_9NEOP</name>
<dbReference type="Proteomes" id="UP001219518">
    <property type="component" value="Unassembled WGS sequence"/>
</dbReference>
<gene>
    <name evidence="1" type="ORF">KUF71_003460</name>
</gene>
<sequence>MTMVDIERDSRWAELRRYKREGKEDCEQWVNGTRALRAGDWQGALAACSARHDPLLLWLQPTRDVLSFIGEVARRLGIRHLVSVGCGSGLFEWLLASATGLEVKGLEVNRGWWESRYSPPTFLNLVFPDDDRDHQTVEEELQGREDAGIMFCYFNDTSAFLAYLGVFRGRALLVAGPGPGRTDAHCHPQPFCASIPAPWTLHSSAAIGSTGDFVAVYTRCDEMS</sequence>